<sequence length="193" mass="22758">MSTEKPPCPEYNTDAELLKDFLEKLDKAYTCLLFICYRKIIPSLKRKNFQIEKDVEDIVMNALTEVVMKTEVYGSLKKLLWTVSSMRLIDWIRRFSSYDADGEVIVRENTTDNWGVFESLFVQADPILDIEFEDEFRSFRTTLNEREELLLRLLSEGKTEEMIATMMDLKPGYVDNLKSSVKRSYLKFFDVRK</sequence>
<organism evidence="1 2">
    <name type="scientific">Dyadobacter chenwenxiniae</name>
    <dbReference type="NCBI Taxonomy" id="2906456"/>
    <lineage>
        <taxon>Bacteria</taxon>
        <taxon>Pseudomonadati</taxon>
        <taxon>Bacteroidota</taxon>
        <taxon>Cytophagia</taxon>
        <taxon>Cytophagales</taxon>
        <taxon>Spirosomataceae</taxon>
        <taxon>Dyadobacter</taxon>
    </lineage>
</organism>
<reference evidence="1" key="1">
    <citation type="submission" date="2021-12" db="EMBL/GenBank/DDBJ databases">
        <title>Novel species in genus Dyadobacter.</title>
        <authorList>
            <person name="Ma C."/>
        </authorList>
    </citation>
    <scope>NUCLEOTIDE SEQUENCE</scope>
    <source>
        <strain evidence="1">LJ419</strain>
    </source>
</reference>
<comment type="caution">
    <text evidence="1">The sequence shown here is derived from an EMBL/GenBank/DDBJ whole genome shotgun (WGS) entry which is preliminary data.</text>
</comment>
<protein>
    <submittedName>
        <fullName evidence="1">Uncharacterized protein</fullName>
    </submittedName>
</protein>
<keyword evidence="2" id="KW-1185">Reference proteome</keyword>
<proteinExistence type="predicted"/>
<dbReference type="RefSeq" id="WP_234653439.1">
    <property type="nucleotide sequence ID" value="NZ_CP094997.1"/>
</dbReference>
<dbReference type="EMBL" id="JAJTTC010000001">
    <property type="protein sequence ID" value="MCF0060584.1"/>
    <property type="molecule type" value="Genomic_DNA"/>
</dbReference>
<evidence type="ECO:0000313" key="2">
    <source>
        <dbReference type="Proteomes" id="UP001139000"/>
    </source>
</evidence>
<dbReference type="AlphaFoldDB" id="A0A9X1PII6"/>
<accession>A0A9X1PII6</accession>
<dbReference type="Proteomes" id="UP001139000">
    <property type="component" value="Unassembled WGS sequence"/>
</dbReference>
<gene>
    <name evidence="1" type="ORF">LXM26_03710</name>
</gene>
<name>A0A9X1PII6_9BACT</name>
<evidence type="ECO:0000313" key="1">
    <source>
        <dbReference type="EMBL" id="MCF0060584.1"/>
    </source>
</evidence>